<protein>
    <recommendedName>
        <fullName evidence="3">MIT domain-containing protein</fullName>
    </recommendedName>
</protein>
<dbReference type="EMBL" id="KI914049">
    <property type="protein sequence ID" value="ETV90329.1"/>
    <property type="molecule type" value="Genomic_DNA"/>
</dbReference>
<feature type="region of interest" description="Disordered" evidence="1">
    <location>
        <begin position="13"/>
        <end position="39"/>
    </location>
</feature>
<dbReference type="SUPFAM" id="SSF116846">
    <property type="entry name" value="MIT domain"/>
    <property type="match status" value="1"/>
</dbReference>
<proteinExistence type="predicted"/>
<dbReference type="OrthoDB" id="79711at2759"/>
<dbReference type="AlphaFoldDB" id="A0A024T8L4"/>
<sequence length="194" mass="21225">MACASLDELLAKMRGGEAGEEKRPVSSSSTSSRLPPRGTYMDVQELDDDDWEGDNSDAIVYIAPKQFATCHVSTTHAKIVSSKGSTTTNDIKAYIDHAISLKRKALDMEKSSAAYRDALDLYTEAGCIFLRAGRASPPGFLQNALKMEAFSLLIQAERLERWSNLLMRGSCPGSALNCDSHVASPRCLRTRFLS</sequence>
<evidence type="ECO:0008006" key="3">
    <source>
        <dbReference type="Google" id="ProtNLM"/>
    </source>
</evidence>
<name>A0A024T8L4_9STRA</name>
<accession>A0A024T8L4</accession>
<dbReference type="InterPro" id="IPR036181">
    <property type="entry name" value="MIT_dom_sf"/>
</dbReference>
<dbReference type="RefSeq" id="XP_008881056.1">
    <property type="nucleotide sequence ID" value="XM_008882834.1"/>
</dbReference>
<organism evidence="2">
    <name type="scientific">Aphanomyces invadans</name>
    <dbReference type="NCBI Taxonomy" id="157072"/>
    <lineage>
        <taxon>Eukaryota</taxon>
        <taxon>Sar</taxon>
        <taxon>Stramenopiles</taxon>
        <taxon>Oomycota</taxon>
        <taxon>Saprolegniomycetes</taxon>
        <taxon>Saprolegniales</taxon>
        <taxon>Verrucalvaceae</taxon>
        <taxon>Aphanomyces</taxon>
    </lineage>
</organism>
<evidence type="ECO:0000256" key="1">
    <source>
        <dbReference type="SAM" id="MobiDB-lite"/>
    </source>
</evidence>
<reference evidence="2" key="1">
    <citation type="submission" date="2013-12" db="EMBL/GenBank/DDBJ databases">
        <title>The Genome Sequence of Aphanomyces invadans NJM9701.</title>
        <authorList>
            <consortium name="The Broad Institute Genomics Platform"/>
            <person name="Russ C."/>
            <person name="Tyler B."/>
            <person name="van West P."/>
            <person name="Dieguez-Uribeondo J."/>
            <person name="Young S.K."/>
            <person name="Zeng Q."/>
            <person name="Gargeya S."/>
            <person name="Fitzgerald M."/>
            <person name="Abouelleil A."/>
            <person name="Alvarado L."/>
            <person name="Chapman S.B."/>
            <person name="Gainer-Dewar J."/>
            <person name="Goldberg J."/>
            <person name="Griggs A."/>
            <person name="Gujja S."/>
            <person name="Hansen M."/>
            <person name="Howarth C."/>
            <person name="Imamovic A."/>
            <person name="Ireland A."/>
            <person name="Larimer J."/>
            <person name="McCowan C."/>
            <person name="Murphy C."/>
            <person name="Pearson M."/>
            <person name="Poon T.W."/>
            <person name="Priest M."/>
            <person name="Roberts A."/>
            <person name="Saif S."/>
            <person name="Shea T."/>
            <person name="Sykes S."/>
            <person name="Wortman J."/>
            <person name="Nusbaum C."/>
            <person name="Birren B."/>
        </authorList>
    </citation>
    <scope>NUCLEOTIDE SEQUENCE [LARGE SCALE GENOMIC DNA]</scope>
    <source>
        <strain evidence="2">NJM9701</strain>
    </source>
</reference>
<dbReference type="VEuPathDB" id="FungiDB:H310_14872"/>
<feature type="compositionally biased region" description="Basic and acidic residues" evidence="1">
    <location>
        <begin position="13"/>
        <end position="24"/>
    </location>
</feature>
<dbReference type="Gene3D" id="1.20.58.80">
    <property type="entry name" value="Phosphotransferase system, lactose/cellobiose-type IIA subunit"/>
    <property type="match status" value="1"/>
</dbReference>
<gene>
    <name evidence="2" type="ORF">H310_14872</name>
</gene>
<evidence type="ECO:0000313" key="2">
    <source>
        <dbReference type="EMBL" id="ETV90329.1"/>
    </source>
</evidence>
<dbReference type="GeneID" id="20091922"/>